<keyword evidence="10" id="KW-0966">Cell projection</keyword>
<proteinExistence type="inferred from homology"/>
<dbReference type="GO" id="GO:0044780">
    <property type="term" value="P:bacterial-type flagellum assembly"/>
    <property type="evidence" value="ECO:0007669"/>
    <property type="project" value="InterPro"/>
</dbReference>
<dbReference type="SUPFAM" id="SSF64518">
    <property type="entry name" value="Phase 1 flagellin"/>
    <property type="match status" value="1"/>
</dbReference>
<evidence type="ECO:0000259" key="9">
    <source>
        <dbReference type="Pfam" id="PF22638"/>
    </source>
</evidence>
<evidence type="ECO:0000256" key="5">
    <source>
        <dbReference type="ARBA" id="ARBA00022525"/>
    </source>
</evidence>
<dbReference type="AlphaFoldDB" id="A0A7X1F858"/>
<dbReference type="GO" id="GO:0005198">
    <property type="term" value="F:structural molecule activity"/>
    <property type="evidence" value="ECO:0007669"/>
    <property type="project" value="InterPro"/>
</dbReference>
<keyword evidence="10" id="KW-0282">Flagellum</keyword>
<keyword evidence="5" id="KW-0964">Secreted</keyword>
<evidence type="ECO:0000256" key="6">
    <source>
        <dbReference type="ARBA" id="ARBA00023143"/>
    </source>
</evidence>
<keyword evidence="10" id="KW-0969">Cilium</keyword>
<evidence type="ECO:0000259" key="7">
    <source>
        <dbReference type="Pfam" id="PF00460"/>
    </source>
</evidence>
<dbReference type="Pfam" id="PF22638">
    <property type="entry name" value="FlgK_D1"/>
    <property type="match status" value="1"/>
</dbReference>
<dbReference type="Proteomes" id="UP000520156">
    <property type="component" value="Unassembled WGS sequence"/>
</dbReference>
<comment type="caution">
    <text evidence="10">The sequence shown here is derived from an EMBL/GenBank/DDBJ whole genome shotgun (WGS) entry which is preliminary data.</text>
</comment>
<comment type="similarity">
    <text evidence="3">Belongs to the flagella basal body rod proteins family.</text>
</comment>
<dbReference type="EMBL" id="JACLAU010000015">
    <property type="protein sequence ID" value="MBC2652157.1"/>
    <property type="molecule type" value="Genomic_DNA"/>
</dbReference>
<organism evidence="10 11">
    <name type="scientific">Novosphingobium aerophilum</name>
    <dbReference type="NCBI Taxonomy" id="2839843"/>
    <lineage>
        <taxon>Bacteria</taxon>
        <taxon>Pseudomonadati</taxon>
        <taxon>Pseudomonadota</taxon>
        <taxon>Alphaproteobacteria</taxon>
        <taxon>Sphingomonadales</taxon>
        <taxon>Sphingomonadaceae</taxon>
        <taxon>Novosphingobium</taxon>
    </lineage>
</organism>
<comment type="subcellular location">
    <subcellularLocation>
        <location evidence="1">Bacterial flagellum basal body</location>
    </subcellularLocation>
    <subcellularLocation>
        <location evidence="2">Secreted</location>
    </subcellularLocation>
</comment>
<dbReference type="NCBIfam" id="TIGR02492">
    <property type="entry name" value="flgK_ends"/>
    <property type="match status" value="1"/>
</dbReference>
<keyword evidence="11" id="KW-1185">Reference proteome</keyword>
<evidence type="ECO:0000256" key="4">
    <source>
        <dbReference type="ARBA" id="ARBA00016244"/>
    </source>
</evidence>
<dbReference type="InterPro" id="IPR001444">
    <property type="entry name" value="Flag_bb_rod_N"/>
</dbReference>
<dbReference type="PANTHER" id="PTHR30033">
    <property type="entry name" value="FLAGELLAR HOOK-ASSOCIATED PROTEIN 1"/>
    <property type="match status" value="1"/>
</dbReference>
<name>A0A7X1F858_9SPHN</name>
<dbReference type="GO" id="GO:0005576">
    <property type="term" value="C:extracellular region"/>
    <property type="evidence" value="ECO:0007669"/>
    <property type="project" value="UniProtKB-SubCell"/>
</dbReference>
<dbReference type="Pfam" id="PF06429">
    <property type="entry name" value="Flg_bbr_C"/>
    <property type="match status" value="1"/>
</dbReference>
<evidence type="ECO:0000313" key="11">
    <source>
        <dbReference type="Proteomes" id="UP000520156"/>
    </source>
</evidence>
<evidence type="ECO:0000259" key="8">
    <source>
        <dbReference type="Pfam" id="PF06429"/>
    </source>
</evidence>
<reference evidence="10 11" key="1">
    <citation type="submission" date="2020-08" db="EMBL/GenBank/DDBJ databases">
        <title>The genome sequence of Novosphingobium flavum 4Y4.</title>
        <authorList>
            <person name="Liu Y."/>
        </authorList>
    </citation>
    <scope>NUCLEOTIDE SEQUENCE [LARGE SCALE GENOMIC DNA]</scope>
    <source>
        <strain evidence="10 11">4Y4</strain>
    </source>
</reference>
<gene>
    <name evidence="10" type="primary">flgK</name>
    <name evidence="10" type="ORF">H7F49_10610</name>
</gene>
<dbReference type="GO" id="GO:0009425">
    <property type="term" value="C:bacterial-type flagellum basal body"/>
    <property type="evidence" value="ECO:0007669"/>
    <property type="project" value="UniProtKB-SubCell"/>
</dbReference>
<feature type="domain" description="Flagellar basal body rod protein N-terminal" evidence="7">
    <location>
        <begin position="8"/>
        <end position="35"/>
    </location>
</feature>
<feature type="domain" description="Flagellar hook-associated protein FlgK helical" evidence="9">
    <location>
        <begin position="97"/>
        <end position="319"/>
    </location>
</feature>
<evidence type="ECO:0000313" key="10">
    <source>
        <dbReference type="EMBL" id="MBC2652157.1"/>
    </source>
</evidence>
<dbReference type="RefSeq" id="WP_185683576.1">
    <property type="nucleotide sequence ID" value="NZ_JACLAU010000015.1"/>
</dbReference>
<evidence type="ECO:0000256" key="2">
    <source>
        <dbReference type="ARBA" id="ARBA00004613"/>
    </source>
</evidence>
<protein>
    <recommendedName>
        <fullName evidence="4">Flagellar hook-associated protein 1</fullName>
    </recommendedName>
</protein>
<dbReference type="InterPro" id="IPR053927">
    <property type="entry name" value="FlgK_helical"/>
</dbReference>
<evidence type="ECO:0000256" key="1">
    <source>
        <dbReference type="ARBA" id="ARBA00004117"/>
    </source>
</evidence>
<dbReference type="InterPro" id="IPR002371">
    <property type="entry name" value="FlgK"/>
</dbReference>
<dbReference type="GO" id="GO:0009424">
    <property type="term" value="C:bacterial-type flagellum hook"/>
    <property type="evidence" value="ECO:0007669"/>
    <property type="project" value="InterPro"/>
</dbReference>
<accession>A0A7X1F858</accession>
<feature type="domain" description="Flagellar basal-body/hook protein C-terminal" evidence="8">
    <location>
        <begin position="405"/>
        <end position="443"/>
    </location>
</feature>
<sequence>MASDLLAIGRSGAQAARVALDVTAQNIANASSEGYVRRSARMAEVSSTGGFGRVGDVSLSGVRLDAVVRNADLFRQAEVRRTGADAARAGAEVAGLENTEAAIEQSRVYDAVVKFEGSLQQLVGNPTSESLRASVIEEARTMAGSFNIASKALDSAGAGLRFEATDGIGQVNTLAAQLSQVNLRLARASDASSDQTALLDQRDRLLQQLSNFTDVTTTVAVDNTVSVQIGGSTGPLLVQGGTAQTLAMTTATDGTITFNLGGTPVALVGGSLAGKGQALTKLAAIRTNLDTIAKSVIDTVNAAQTAGVTLNGTAGQAMFSGTTAATMSLVLTNGTGIATAPAGAAANSRDATNLNALRSALAANDPAKALDALLFDISGTVAGRKVTRDALQTIANTASVSLQSQAGVDLDQEAVNLVRYQQAFQASGKVMQTAKDIFDTLLAIR</sequence>
<dbReference type="InterPro" id="IPR010930">
    <property type="entry name" value="Flg_bb/hook_C_dom"/>
</dbReference>
<keyword evidence="6" id="KW-0975">Bacterial flagellum</keyword>
<dbReference type="PANTHER" id="PTHR30033:SF2">
    <property type="entry name" value="FLAGELLAR HOOK PROTEIN"/>
    <property type="match status" value="1"/>
</dbReference>
<evidence type="ECO:0000256" key="3">
    <source>
        <dbReference type="ARBA" id="ARBA00009677"/>
    </source>
</evidence>
<dbReference type="Pfam" id="PF00460">
    <property type="entry name" value="Flg_bb_rod"/>
    <property type="match status" value="1"/>
</dbReference>